<dbReference type="Proteomes" id="UP000207598">
    <property type="component" value="Unassembled WGS sequence"/>
</dbReference>
<dbReference type="RefSeq" id="WP_094020847.1">
    <property type="nucleotide sequence ID" value="NZ_FXYF01000004.1"/>
</dbReference>
<dbReference type="AlphaFoldDB" id="A0A238K9G7"/>
<dbReference type="InterPro" id="IPR029058">
    <property type="entry name" value="AB_hydrolase_fold"/>
</dbReference>
<name>A0A238K9G7_9RHOB</name>
<reference evidence="3 4" key="1">
    <citation type="submission" date="2017-05" db="EMBL/GenBank/DDBJ databases">
        <authorList>
            <person name="Song R."/>
            <person name="Chenine A.L."/>
            <person name="Ruprecht R.M."/>
        </authorList>
    </citation>
    <scope>NUCLEOTIDE SEQUENCE [LARGE SCALE GENOMIC DNA]</scope>
    <source>
        <strain evidence="3 4">CECT 8898</strain>
    </source>
</reference>
<feature type="domain" description="Alpha/beta hydrolase fold-3" evidence="2">
    <location>
        <begin position="67"/>
        <end position="181"/>
    </location>
</feature>
<accession>A0A238K9G7</accession>
<keyword evidence="4" id="KW-1185">Reference proteome</keyword>
<dbReference type="Pfam" id="PF07859">
    <property type="entry name" value="Abhydrolase_3"/>
    <property type="match status" value="1"/>
</dbReference>
<sequence>MDLSDAYAIASHTPDWDSYPPRWAAASEAYRKRLSVAGRARLGVMYGHGSRQAMDLFLPDTPARGLVVFVHGGYWKAFDRSSWSWLAEGARARGWAVAMPSYDLCPRVRISDITRQVAQAVTVAGSEVPGEIRLTGHSAGGHLVARLGTRGVLPDPLRDRLAQVLPISPLADLRPLLNTSMNADLRLDEAEARAESPIFCPPPAAPVTVWVGADERPALVAQSRKLAEVWRCGLVVEPGRHHFDVIDALADPDSAMVATLLQDGPEGQPAAG</sequence>
<dbReference type="EMBL" id="FXYF01000004">
    <property type="protein sequence ID" value="SMX39499.1"/>
    <property type="molecule type" value="Genomic_DNA"/>
</dbReference>
<dbReference type="SUPFAM" id="SSF53474">
    <property type="entry name" value="alpha/beta-Hydrolases"/>
    <property type="match status" value="1"/>
</dbReference>
<evidence type="ECO:0000256" key="1">
    <source>
        <dbReference type="ARBA" id="ARBA00022801"/>
    </source>
</evidence>
<evidence type="ECO:0000313" key="3">
    <source>
        <dbReference type="EMBL" id="SMX39499.1"/>
    </source>
</evidence>
<keyword evidence="1 3" id="KW-0378">Hydrolase</keyword>
<dbReference type="GO" id="GO:0016787">
    <property type="term" value="F:hydrolase activity"/>
    <property type="evidence" value="ECO:0007669"/>
    <property type="project" value="UniProtKB-KW"/>
</dbReference>
<dbReference type="InterPro" id="IPR013094">
    <property type="entry name" value="AB_hydrolase_3"/>
</dbReference>
<protein>
    <submittedName>
        <fullName evidence="3">Alpha/beta hydrolase family protein</fullName>
    </submittedName>
</protein>
<dbReference type="PANTHER" id="PTHR48081">
    <property type="entry name" value="AB HYDROLASE SUPERFAMILY PROTEIN C4A8.06C"/>
    <property type="match status" value="1"/>
</dbReference>
<dbReference type="InterPro" id="IPR050300">
    <property type="entry name" value="GDXG_lipolytic_enzyme"/>
</dbReference>
<organism evidence="3 4">
    <name type="scientific">Maliponia aquimaris</name>
    <dbReference type="NCBI Taxonomy" id="1673631"/>
    <lineage>
        <taxon>Bacteria</taxon>
        <taxon>Pseudomonadati</taxon>
        <taxon>Pseudomonadota</taxon>
        <taxon>Alphaproteobacteria</taxon>
        <taxon>Rhodobacterales</taxon>
        <taxon>Paracoccaceae</taxon>
        <taxon>Maliponia</taxon>
    </lineage>
</organism>
<gene>
    <name evidence="3" type="ORF">MAA8898_02038</name>
</gene>
<dbReference type="OrthoDB" id="9771666at2"/>
<dbReference type="Gene3D" id="3.40.50.1820">
    <property type="entry name" value="alpha/beta hydrolase"/>
    <property type="match status" value="1"/>
</dbReference>
<proteinExistence type="predicted"/>
<evidence type="ECO:0000313" key="4">
    <source>
        <dbReference type="Proteomes" id="UP000207598"/>
    </source>
</evidence>
<evidence type="ECO:0000259" key="2">
    <source>
        <dbReference type="Pfam" id="PF07859"/>
    </source>
</evidence>
<dbReference type="PANTHER" id="PTHR48081:SF33">
    <property type="entry name" value="KYNURENINE FORMAMIDASE"/>
    <property type="match status" value="1"/>
</dbReference>